<dbReference type="AlphaFoldDB" id="A0A1X2H899"/>
<dbReference type="Proteomes" id="UP000242180">
    <property type="component" value="Unassembled WGS sequence"/>
</dbReference>
<dbReference type="PANTHER" id="PTHR28011:SF1">
    <property type="entry name" value="NON-CLASSICAL EXPORT PROTEIN 1"/>
    <property type="match status" value="1"/>
</dbReference>
<evidence type="ECO:0000313" key="1">
    <source>
        <dbReference type="EMBL" id="ORY94751.1"/>
    </source>
</evidence>
<gene>
    <name evidence="1" type="ORF">BCR43DRAFT_525909</name>
</gene>
<comment type="caution">
    <text evidence="1">The sequence shown here is derived from an EMBL/GenBank/DDBJ whole genome shotgun (WGS) entry which is preliminary data.</text>
</comment>
<accession>A0A1X2H899</accession>
<proteinExistence type="predicted"/>
<reference evidence="1 2" key="1">
    <citation type="submission" date="2016-07" db="EMBL/GenBank/DDBJ databases">
        <title>Pervasive Adenine N6-methylation of Active Genes in Fungi.</title>
        <authorList>
            <consortium name="DOE Joint Genome Institute"/>
            <person name="Mondo S.J."/>
            <person name="Dannebaum R.O."/>
            <person name="Kuo R.C."/>
            <person name="Labutti K."/>
            <person name="Haridas S."/>
            <person name="Kuo A."/>
            <person name="Salamov A."/>
            <person name="Ahrendt S.R."/>
            <person name="Lipzen A."/>
            <person name="Sullivan W."/>
            <person name="Andreopoulos W.B."/>
            <person name="Clum A."/>
            <person name="Lindquist E."/>
            <person name="Daum C."/>
            <person name="Ramamoorthy G.K."/>
            <person name="Gryganskyi A."/>
            <person name="Culley D."/>
            <person name="Magnuson J.K."/>
            <person name="James T.Y."/>
            <person name="O'Malley M.A."/>
            <person name="Stajich J.E."/>
            <person name="Spatafora J.W."/>
            <person name="Visel A."/>
            <person name="Grigoriev I.V."/>
        </authorList>
    </citation>
    <scope>NUCLEOTIDE SEQUENCE [LARGE SCALE GENOMIC DNA]</scope>
    <source>
        <strain evidence="1 2">NRRL 2496</strain>
    </source>
</reference>
<protein>
    <submittedName>
        <fullName evidence="1">Uncharacterized protein</fullName>
    </submittedName>
</protein>
<keyword evidence="2" id="KW-1185">Reference proteome</keyword>
<dbReference type="EMBL" id="MCGN01000007">
    <property type="protein sequence ID" value="ORY94751.1"/>
    <property type="molecule type" value="Genomic_DNA"/>
</dbReference>
<dbReference type="Pfam" id="PF11654">
    <property type="entry name" value="NCE101"/>
    <property type="match status" value="1"/>
</dbReference>
<name>A0A1X2H899_SYNRA</name>
<dbReference type="OMA" id="VNERENP"/>
<organism evidence="1 2">
    <name type="scientific">Syncephalastrum racemosum</name>
    <name type="common">Filamentous fungus</name>
    <dbReference type="NCBI Taxonomy" id="13706"/>
    <lineage>
        <taxon>Eukaryota</taxon>
        <taxon>Fungi</taxon>
        <taxon>Fungi incertae sedis</taxon>
        <taxon>Mucoromycota</taxon>
        <taxon>Mucoromycotina</taxon>
        <taxon>Mucoromycetes</taxon>
        <taxon>Mucorales</taxon>
        <taxon>Syncephalastraceae</taxon>
        <taxon>Syncephalastrum</taxon>
    </lineage>
</organism>
<evidence type="ECO:0000313" key="2">
    <source>
        <dbReference type="Proteomes" id="UP000242180"/>
    </source>
</evidence>
<dbReference type="PANTHER" id="PTHR28011">
    <property type="entry name" value="NON-CLASSICAL EXPORT PROTEIN 1"/>
    <property type="match status" value="1"/>
</dbReference>
<dbReference type="InParanoid" id="A0A1X2H899"/>
<sequence length="59" mass="6904">MRYQYLISKSGDIVFSVTVGTLAYFVNERENPKAQNGKSLFELIKRRNERTIAAREHKE</sequence>
<dbReference type="GO" id="GO:0009306">
    <property type="term" value="P:protein secretion"/>
    <property type="evidence" value="ECO:0007669"/>
    <property type="project" value="InterPro"/>
</dbReference>
<dbReference type="OrthoDB" id="2155101at2759"/>
<dbReference type="InterPro" id="IPR024242">
    <property type="entry name" value="NCE101"/>
</dbReference>